<dbReference type="InterPro" id="IPR036286">
    <property type="entry name" value="LexA/Signal_pep-like_sf"/>
</dbReference>
<evidence type="ECO:0000256" key="5">
    <source>
        <dbReference type="ARBA" id="ARBA00022801"/>
    </source>
</evidence>
<dbReference type="GO" id="GO:0045892">
    <property type="term" value="P:negative regulation of DNA-templated transcription"/>
    <property type="evidence" value="ECO:0007669"/>
    <property type="project" value="InterPro"/>
</dbReference>
<evidence type="ECO:0000256" key="11">
    <source>
        <dbReference type="ARBA" id="ARBA00023236"/>
    </source>
</evidence>
<sequence>MADVSLLLSRRQRPLWVPGADDREVEPAAMATIPLLGRITAGEPLDAVVDEETVQVPSNMVRKNSYALRVRGHSMIDDGIQDGDIIVVDKRETAENGQSVVAMINGERVTLKRFYVEPDGIRLQPANPDMAPIHLAHAEVEILGIVTGVLRLPEAEGA</sequence>
<keyword evidence="3" id="KW-0235">DNA replication</keyword>
<dbReference type="Pfam" id="PF00717">
    <property type="entry name" value="Peptidase_S24"/>
    <property type="match status" value="1"/>
</dbReference>
<dbReference type="FunFam" id="2.10.109.10:FF:000001">
    <property type="entry name" value="LexA repressor"/>
    <property type="match status" value="1"/>
</dbReference>
<dbReference type="SUPFAM" id="SSF51306">
    <property type="entry name" value="LexA/Signal peptidase"/>
    <property type="match status" value="1"/>
</dbReference>
<evidence type="ECO:0000256" key="6">
    <source>
        <dbReference type="ARBA" id="ARBA00022813"/>
    </source>
</evidence>
<dbReference type="InterPro" id="IPR039418">
    <property type="entry name" value="LexA-like"/>
</dbReference>
<evidence type="ECO:0000256" key="12">
    <source>
        <dbReference type="RuleBase" id="RU003991"/>
    </source>
</evidence>
<organism evidence="14 15">
    <name type="scientific">Thiohalospira halophila DSM 15071</name>
    <dbReference type="NCBI Taxonomy" id="1123397"/>
    <lineage>
        <taxon>Bacteria</taxon>
        <taxon>Pseudomonadati</taxon>
        <taxon>Pseudomonadota</taxon>
        <taxon>Gammaproteobacteria</taxon>
        <taxon>Thiohalospirales</taxon>
        <taxon>Thiohalospiraceae</taxon>
        <taxon>Thiohalospira</taxon>
    </lineage>
</organism>
<evidence type="ECO:0000256" key="8">
    <source>
        <dbReference type="ARBA" id="ARBA00023125"/>
    </source>
</evidence>
<accession>A0A1I1U586</accession>
<keyword evidence="4" id="KW-0227">DNA damage</keyword>
<comment type="similarity">
    <text evidence="1 12">Belongs to the peptidase S24 family.</text>
</comment>
<dbReference type="STRING" id="1123397.SAMN05660831_01999"/>
<keyword evidence="9" id="KW-0804">Transcription</keyword>
<evidence type="ECO:0000256" key="9">
    <source>
        <dbReference type="ARBA" id="ARBA00023163"/>
    </source>
</evidence>
<dbReference type="GO" id="GO:0009432">
    <property type="term" value="P:SOS response"/>
    <property type="evidence" value="ECO:0007669"/>
    <property type="project" value="UniProtKB-KW"/>
</dbReference>
<dbReference type="InterPro" id="IPR050077">
    <property type="entry name" value="LexA_repressor"/>
</dbReference>
<dbReference type="Gene3D" id="2.10.109.10">
    <property type="entry name" value="Umud Fragment, subunit A"/>
    <property type="match status" value="1"/>
</dbReference>
<evidence type="ECO:0000256" key="10">
    <source>
        <dbReference type="ARBA" id="ARBA00023204"/>
    </source>
</evidence>
<name>A0A1I1U586_9GAMM</name>
<keyword evidence="5 12" id="KW-0378">Hydrolase</keyword>
<dbReference type="GO" id="GO:0003677">
    <property type="term" value="F:DNA binding"/>
    <property type="evidence" value="ECO:0007669"/>
    <property type="project" value="UniProtKB-KW"/>
</dbReference>
<gene>
    <name evidence="14" type="ORF">SAMN05660831_01999</name>
</gene>
<dbReference type="InterPro" id="IPR006200">
    <property type="entry name" value="LexA"/>
</dbReference>
<keyword evidence="8" id="KW-0238">DNA-binding</keyword>
<dbReference type="EMBL" id="FOMJ01000007">
    <property type="protein sequence ID" value="SFD64778.1"/>
    <property type="molecule type" value="Genomic_DNA"/>
</dbReference>
<evidence type="ECO:0000259" key="13">
    <source>
        <dbReference type="Pfam" id="PF00717"/>
    </source>
</evidence>
<dbReference type="PANTHER" id="PTHR33516:SF2">
    <property type="entry name" value="LEXA REPRESSOR-RELATED"/>
    <property type="match status" value="1"/>
</dbReference>
<keyword evidence="10" id="KW-0234">DNA repair</keyword>
<evidence type="ECO:0000256" key="7">
    <source>
        <dbReference type="ARBA" id="ARBA00023015"/>
    </source>
</evidence>
<evidence type="ECO:0000256" key="1">
    <source>
        <dbReference type="ARBA" id="ARBA00007484"/>
    </source>
</evidence>
<reference evidence="14 15" key="1">
    <citation type="submission" date="2016-10" db="EMBL/GenBank/DDBJ databases">
        <authorList>
            <person name="de Groot N.N."/>
        </authorList>
    </citation>
    <scope>NUCLEOTIDE SEQUENCE [LARGE SCALE GENOMIC DNA]</scope>
    <source>
        <strain evidence="14 15">HL3</strain>
    </source>
</reference>
<protein>
    <submittedName>
        <fullName evidence="14">Repressor LexA</fullName>
    </submittedName>
</protein>
<evidence type="ECO:0000256" key="2">
    <source>
        <dbReference type="ARBA" id="ARBA00022491"/>
    </source>
</evidence>
<keyword evidence="7" id="KW-0805">Transcription regulation</keyword>
<dbReference type="NCBIfam" id="TIGR00498">
    <property type="entry name" value="lexA"/>
    <property type="match status" value="1"/>
</dbReference>
<keyword evidence="2" id="KW-0678">Repressor</keyword>
<proteinExistence type="inferred from homology"/>
<keyword evidence="11" id="KW-0742">SOS response</keyword>
<dbReference type="GO" id="GO:0006281">
    <property type="term" value="P:DNA repair"/>
    <property type="evidence" value="ECO:0007669"/>
    <property type="project" value="UniProtKB-KW"/>
</dbReference>
<dbReference type="PANTHER" id="PTHR33516">
    <property type="entry name" value="LEXA REPRESSOR"/>
    <property type="match status" value="1"/>
</dbReference>
<dbReference type="PRINTS" id="PR00726">
    <property type="entry name" value="LEXASERPTASE"/>
</dbReference>
<dbReference type="OrthoDB" id="9802364at2"/>
<dbReference type="GO" id="GO:0006260">
    <property type="term" value="P:DNA replication"/>
    <property type="evidence" value="ECO:0007669"/>
    <property type="project" value="UniProtKB-KW"/>
</dbReference>
<dbReference type="GO" id="GO:0004252">
    <property type="term" value="F:serine-type endopeptidase activity"/>
    <property type="evidence" value="ECO:0007669"/>
    <property type="project" value="InterPro"/>
</dbReference>
<feature type="domain" description="Peptidase S24/S26A/S26B/S26C" evidence="13">
    <location>
        <begin position="34"/>
        <end position="146"/>
    </location>
</feature>
<keyword evidence="15" id="KW-1185">Reference proteome</keyword>
<keyword evidence="6 12" id="KW-0068">Autocatalytic cleavage</keyword>
<dbReference type="AlphaFoldDB" id="A0A1I1U586"/>
<dbReference type="InterPro" id="IPR015927">
    <property type="entry name" value="Peptidase_S24_S26A/B/C"/>
</dbReference>
<evidence type="ECO:0000313" key="14">
    <source>
        <dbReference type="EMBL" id="SFD64778.1"/>
    </source>
</evidence>
<dbReference type="Proteomes" id="UP000198611">
    <property type="component" value="Unassembled WGS sequence"/>
</dbReference>
<dbReference type="CDD" id="cd06529">
    <property type="entry name" value="S24_LexA-like"/>
    <property type="match status" value="1"/>
</dbReference>
<evidence type="ECO:0000256" key="4">
    <source>
        <dbReference type="ARBA" id="ARBA00022763"/>
    </source>
</evidence>
<dbReference type="InterPro" id="IPR006197">
    <property type="entry name" value="Peptidase_S24_LexA"/>
</dbReference>
<evidence type="ECO:0000256" key="3">
    <source>
        <dbReference type="ARBA" id="ARBA00022705"/>
    </source>
</evidence>
<evidence type="ECO:0000313" key="15">
    <source>
        <dbReference type="Proteomes" id="UP000198611"/>
    </source>
</evidence>